<sequence>MRKNNRWWVIGLIILVVASGLIFLFAPAGNDLKRGSTYSRSPDGYGAWYEFMQAQGHAIERWQKPAEQLNNLEKKITLLRVGSDLSPYGHGYTDPDWLASGNVLIELGIETPVTGAPFTTRHPTELGDVKIQTRRRFPEITTNPSPPSEVDEMLPLLDDDYGIIVRQKKIEDGQHIEIITSHLAANAYQAETGNFNYLKSLVTQPELPIYVDEFMHGYKDEETRQKEGNRNWIDYLSRTPWRAVLIQGIIIMVILLWGLNWRLGSPAFLKTPEVDNSRVYMDALSAVLMRAGCTELVIELLRQEEQRYLQKQLGFGDELLALEQFAAIWEQQTGQKATELMDILGLTPQRLSDRELTHWLEKLQTLRTKVQMGMV</sequence>
<keyword evidence="1" id="KW-0812">Transmembrane</keyword>
<reference evidence="3 4" key="1">
    <citation type="submission" date="2016-10" db="EMBL/GenBank/DDBJ databases">
        <title>Description of Gloeomargarita lithophora gen. nov., sp. nov., a thylakoid-bearing basal-branching cyanobacterium with intracellular carbonates, and proposal for Gloeomargaritales ord. nov.</title>
        <authorList>
            <person name="Moreira D."/>
            <person name="Tavera R."/>
            <person name="Benzerara K."/>
            <person name="Skouri-Panet F."/>
            <person name="Couradeau E."/>
            <person name="Gerard E."/>
            <person name="Loussert C."/>
            <person name="Novelo E."/>
            <person name="Zivanovic Y."/>
            <person name="Lopez-Garcia P."/>
        </authorList>
    </citation>
    <scope>NUCLEOTIDE SEQUENCE [LARGE SCALE GENOMIC DNA]</scope>
    <source>
        <strain evidence="3 4">D10</strain>
    </source>
</reference>
<gene>
    <name evidence="3" type="ORF">GlitD10_1812</name>
</gene>
<evidence type="ECO:0000256" key="1">
    <source>
        <dbReference type="SAM" id="Phobius"/>
    </source>
</evidence>
<dbReference type="Proteomes" id="UP000180235">
    <property type="component" value="Chromosome"/>
</dbReference>
<accession>A0A1J0ADX3</accession>
<name>A0A1J0ADX3_9CYAN</name>
<feature type="transmembrane region" description="Helical" evidence="1">
    <location>
        <begin position="6"/>
        <end position="26"/>
    </location>
</feature>
<dbReference type="RefSeq" id="WP_071454627.1">
    <property type="nucleotide sequence ID" value="NZ_CP017675.1"/>
</dbReference>
<dbReference type="EMBL" id="CP017675">
    <property type="protein sequence ID" value="APB34138.1"/>
    <property type="molecule type" value="Genomic_DNA"/>
</dbReference>
<organism evidence="3 4">
    <name type="scientific">Gloeomargarita lithophora Alchichica-D10</name>
    <dbReference type="NCBI Taxonomy" id="1188229"/>
    <lineage>
        <taxon>Bacteria</taxon>
        <taxon>Bacillati</taxon>
        <taxon>Cyanobacteriota</taxon>
        <taxon>Cyanophyceae</taxon>
        <taxon>Gloeomargaritales</taxon>
        <taxon>Gloeomargaritaceae</taxon>
        <taxon>Gloeomargarita</taxon>
    </lineage>
</organism>
<evidence type="ECO:0000313" key="3">
    <source>
        <dbReference type="EMBL" id="APB34138.1"/>
    </source>
</evidence>
<feature type="transmembrane region" description="Helical" evidence="1">
    <location>
        <begin position="240"/>
        <end position="259"/>
    </location>
</feature>
<evidence type="ECO:0000313" key="4">
    <source>
        <dbReference type="Proteomes" id="UP000180235"/>
    </source>
</evidence>
<dbReference type="STRING" id="1188229.GlitD10_1812"/>
<feature type="domain" description="DUF4350" evidence="2">
    <location>
        <begin position="37"/>
        <end position="202"/>
    </location>
</feature>
<dbReference type="InterPro" id="IPR025646">
    <property type="entry name" value="DUF4350"/>
</dbReference>
<dbReference type="OrthoDB" id="478871at2"/>
<keyword evidence="1" id="KW-0472">Membrane</keyword>
<keyword evidence="4" id="KW-1185">Reference proteome</keyword>
<keyword evidence="1" id="KW-1133">Transmembrane helix</keyword>
<protein>
    <recommendedName>
        <fullName evidence="2">DUF4350 domain-containing protein</fullName>
    </recommendedName>
</protein>
<proteinExistence type="predicted"/>
<dbReference type="KEGG" id="glt:GlitD10_1812"/>
<evidence type="ECO:0000259" key="2">
    <source>
        <dbReference type="Pfam" id="PF14258"/>
    </source>
</evidence>
<dbReference type="Pfam" id="PF14258">
    <property type="entry name" value="DUF4350"/>
    <property type="match status" value="1"/>
</dbReference>
<dbReference type="AlphaFoldDB" id="A0A1J0ADX3"/>